<dbReference type="PANTHER" id="PTHR37839">
    <property type="entry name" value="NA(+)-TRANSLOCATING NADH-QUINONE REDUCTASE SUBUNIT A"/>
    <property type="match status" value="1"/>
</dbReference>
<feature type="domain" description="Na(+)-translocating NADH-quinone reductase subunit A C-terminal" evidence="10">
    <location>
        <begin position="262"/>
        <end position="311"/>
    </location>
</feature>
<evidence type="ECO:0000313" key="21">
    <source>
        <dbReference type="Proteomes" id="UP000309618"/>
    </source>
</evidence>
<dbReference type="GO" id="GO:0016655">
    <property type="term" value="F:oxidoreductase activity, acting on NAD(P)H, quinone or similar compound as acceptor"/>
    <property type="evidence" value="ECO:0007669"/>
    <property type="project" value="UniProtKB-UniRule"/>
</dbReference>
<keyword evidence="5 8" id="KW-0406">Ion transport</keyword>
<evidence type="ECO:0000256" key="5">
    <source>
        <dbReference type="ARBA" id="ARBA00023065"/>
    </source>
</evidence>
<proteinExistence type="inferred from homology"/>
<evidence type="ECO:0000259" key="10">
    <source>
        <dbReference type="Pfam" id="PF11973"/>
    </source>
</evidence>
<evidence type="ECO:0000256" key="2">
    <source>
        <dbReference type="ARBA" id="ARBA00022967"/>
    </source>
</evidence>
<dbReference type="Pfam" id="PF11973">
    <property type="entry name" value="NQRA_SLBB"/>
    <property type="match status" value="1"/>
</dbReference>
<evidence type="ECO:0000313" key="19">
    <source>
        <dbReference type="Proteomes" id="UP000267614"/>
    </source>
</evidence>
<feature type="domain" description="NqrA N-terminal barrel-sandwich hybrid" evidence="9">
    <location>
        <begin position="2"/>
        <end position="95"/>
    </location>
</feature>
<reference evidence="13" key="7">
    <citation type="submission" date="2022-08" db="EMBL/GenBank/DDBJ databases">
        <title>A global survey of hypervirulent Aeromonas hydrophila identified this emerging pathogen in farmed fish in the lower Mekong River basin.</title>
        <authorList>
            <person name="Xu T."/>
            <person name="Rasmussen-Ivey C.R."/>
            <person name="Moen F.S."/>
            <person name="Fernandez Bravo A."/>
            <person name="Lamy B."/>
            <person name="Beaz-Hidalgo R."/>
            <person name="Khan C.D."/>
            <person name="Castro Escarpulli G."/>
            <person name="Yasin I.S.M."/>
            <person name="Figueras M.J."/>
            <person name="Azzam Sayuti M."/>
            <person name="Karim M.M."/>
            <person name="Alam K.M."/>
            <person name="Le T.T.T."/>
            <person name="Thao N.H.P."/>
            <person name="Addo S."/>
            <person name="Duodu S."/>
            <person name="Ali S."/>
            <person name="Mey S."/>
            <person name="Somony T."/>
            <person name="Liles M.R."/>
        </authorList>
    </citation>
    <scope>NUCLEOTIDE SEQUENCE</scope>
    <source>
        <strain evidence="13">0.14</strain>
    </source>
</reference>
<comment type="function">
    <text evidence="8">NQR complex catalyzes the reduction of ubiquinone-1 to ubiquinol by two successive reactions, coupled with the transport of Na(+) ions from the cytoplasm to the periplasm. NqrA to NqrE are probably involved in the second step, the conversion of ubisemiquinone to ubiquinol.</text>
</comment>
<dbReference type="Proteomes" id="UP001204061">
    <property type="component" value="Unassembled WGS sequence"/>
</dbReference>
<feature type="domain" description="NqrA second alpha/beta" evidence="11">
    <location>
        <begin position="115"/>
        <end position="257"/>
    </location>
</feature>
<dbReference type="Proteomes" id="UP000796104">
    <property type="component" value="Unassembled WGS sequence"/>
</dbReference>
<dbReference type="InterPro" id="IPR008703">
    <property type="entry name" value="NqrA"/>
</dbReference>
<evidence type="ECO:0000256" key="8">
    <source>
        <dbReference type="HAMAP-Rule" id="MF_00425"/>
    </source>
</evidence>
<dbReference type="Proteomes" id="UP000281725">
    <property type="component" value="Unassembled WGS sequence"/>
</dbReference>
<comment type="subunit">
    <text evidence="8">Composed of six subunits; NqrA, NqrB, NqrC, NqrD, NqrE and NqrF.</text>
</comment>
<dbReference type="EMBL" id="PDXJ01000002">
    <property type="protein sequence ID" value="TND56847.1"/>
    <property type="molecule type" value="Genomic_DNA"/>
</dbReference>
<reference evidence="16 21" key="6">
    <citation type="submission" date="2019-04" db="EMBL/GenBank/DDBJ databases">
        <title>Comparative genomics of Aeromonas veronii strains pathogenic to fish.</title>
        <authorList>
            <person name="Cascarano M.C."/>
            <person name="Smyrli M."/>
            <person name="Katharios P."/>
        </authorList>
    </citation>
    <scope>NUCLEOTIDE SEQUENCE [LARGE SCALE GENOMIC DNA]</scope>
    <source>
        <strain evidence="16 21">XU1</strain>
    </source>
</reference>
<dbReference type="Proteomes" id="UP000241986">
    <property type="component" value="Unassembled WGS sequence"/>
</dbReference>
<dbReference type="EMBL" id="PZKL01000012">
    <property type="protein sequence ID" value="PTH82365.1"/>
    <property type="molecule type" value="Genomic_DNA"/>
</dbReference>
<dbReference type="EMBL" id="JANLFC010000053">
    <property type="protein sequence ID" value="MCR4449955.1"/>
    <property type="molecule type" value="Genomic_DNA"/>
</dbReference>
<reference evidence="14 18" key="2">
    <citation type="submission" date="2018-03" db="EMBL/GenBank/DDBJ databases">
        <title>Aeromonas veronii whole genome sequencing and analysis.</title>
        <authorList>
            <person name="Xie H."/>
            <person name="Liu T."/>
            <person name="Wang K."/>
        </authorList>
    </citation>
    <scope>NUCLEOTIDE SEQUENCE [LARGE SCALE GENOMIC DNA]</scope>
    <source>
        <strain evidence="14 18">XH.VA.1</strain>
    </source>
</reference>
<evidence type="ECO:0000313" key="17">
    <source>
        <dbReference type="EMBL" id="TND56847.1"/>
    </source>
</evidence>
<evidence type="ECO:0000256" key="3">
    <source>
        <dbReference type="ARBA" id="ARBA00023027"/>
    </source>
</evidence>
<accession>A0A318DG37</accession>
<keyword evidence="3 8" id="KW-0520">NAD</keyword>
<dbReference type="InterPro" id="IPR022615">
    <property type="entry name" value="NqrA_C_domain"/>
</dbReference>
<comment type="similarity">
    <text evidence="8">Belongs to the NqrA family.</text>
</comment>
<dbReference type="Proteomes" id="UP000309618">
    <property type="component" value="Unassembled WGS sequence"/>
</dbReference>
<evidence type="ECO:0000313" key="12">
    <source>
        <dbReference type="EMBL" id="AYV38264.1"/>
    </source>
</evidence>
<evidence type="ECO:0000259" key="11">
    <source>
        <dbReference type="Pfam" id="PF24836"/>
    </source>
</evidence>
<organism evidence="16 21">
    <name type="scientific">Aeromonas veronii</name>
    <dbReference type="NCBI Taxonomy" id="654"/>
    <lineage>
        <taxon>Bacteria</taxon>
        <taxon>Pseudomonadati</taxon>
        <taxon>Pseudomonadota</taxon>
        <taxon>Gammaproteobacteria</taxon>
        <taxon>Aeromonadales</taxon>
        <taxon>Aeromonadaceae</taxon>
        <taxon>Aeromonas</taxon>
    </lineage>
</organism>
<dbReference type="AlphaFoldDB" id="A0A0T6RPH2"/>
<dbReference type="KEGG" id="avo:AMS64_18240"/>
<evidence type="ECO:0000313" key="18">
    <source>
        <dbReference type="Proteomes" id="UP000241986"/>
    </source>
</evidence>
<dbReference type="Pfam" id="PF24836">
    <property type="entry name" value="NQRA_2nd"/>
    <property type="match status" value="1"/>
</dbReference>
<dbReference type="OrthoDB" id="9774536at2"/>
<dbReference type="EC" id="7.2.1.1" evidence="8"/>
<evidence type="ECO:0000313" key="16">
    <source>
        <dbReference type="EMBL" id="THJ46494.1"/>
    </source>
</evidence>
<dbReference type="NCBIfam" id="NF003759">
    <property type="entry name" value="PRK05352.1-2"/>
    <property type="match status" value="1"/>
</dbReference>
<gene>
    <name evidence="8" type="primary">nqrA</name>
    <name evidence="17" type="ORF">CF123_02635</name>
    <name evidence="15" type="ORF">D6R50_09670</name>
    <name evidence="14" type="ORF">DAA48_03055</name>
    <name evidence="16" type="ORF">E8Q35_05815</name>
    <name evidence="12" type="ORF">EFI48_16405</name>
    <name evidence="13" type="ORF">NS965_16335</name>
</gene>
<evidence type="ECO:0000256" key="1">
    <source>
        <dbReference type="ARBA" id="ARBA00022448"/>
    </source>
</evidence>
<evidence type="ECO:0000256" key="6">
    <source>
        <dbReference type="ARBA" id="ARBA00023075"/>
    </source>
</evidence>
<reference evidence="17" key="5">
    <citation type="journal article" date="2019" name="PLoS ONE">
        <title>Identification and characterization of putative Aeromonas spp. T3SS effectors.</title>
        <authorList>
            <person name="Rangel L.T."/>
            <person name="Marden J."/>
            <person name="Colston S."/>
            <person name="Setubal J.C."/>
            <person name="Graf J."/>
            <person name="Gogarten J.P."/>
        </authorList>
    </citation>
    <scope>NUCLEOTIDE SEQUENCE</scope>
    <source>
        <strain evidence="17">BAQ071013-135</strain>
    </source>
</reference>
<dbReference type="Pfam" id="PF05896">
    <property type="entry name" value="NQRA_N"/>
    <property type="match status" value="1"/>
</dbReference>
<dbReference type="EMBL" id="RAWX01000002">
    <property type="protein sequence ID" value="RKJ89511.1"/>
    <property type="molecule type" value="Genomic_DNA"/>
</dbReference>
<reference evidence="12 19" key="4">
    <citation type="submission" date="2018-11" db="EMBL/GenBank/DDBJ databases">
        <title>Complete genome sequence of multidrug-resistant Aeromonas veronii strain MS-18-37.</title>
        <authorList>
            <person name="Abdelhamed H."/>
            <person name="Lawrence M."/>
            <person name="Waldbieser G."/>
        </authorList>
    </citation>
    <scope>NUCLEOTIDE SEQUENCE [LARGE SCALE GENOMIC DNA]</scope>
    <source>
        <strain evidence="12 19">MS-18-37</strain>
    </source>
</reference>
<evidence type="ECO:0000256" key="7">
    <source>
        <dbReference type="ARBA" id="ARBA00023201"/>
    </source>
</evidence>
<evidence type="ECO:0000259" key="9">
    <source>
        <dbReference type="Pfam" id="PF05896"/>
    </source>
</evidence>
<comment type="catalytic activity">
    <reaction evidence="8">
        <text>a ubiquinone + n Na(+)(in) + NADH + H(+) = a ubiquinol + n Na(+)(out) + NAD(+)</text>
        <dbReference type="Rhea" id="RHEA:47748"/>
        <dbReference type="Rhea" id="RHEA-COMP:9565"/>
        <dbReference type="Rhea" id="RHEA-COMP:9566"/>
        <dbReference type="ChEBI" id="CHEBI:15378"/>
        <dbReference type="ChEBI" id="CHEBI:16389"/>
        <dbReference type="ChEBI" id="CHEBI:17976"/>
        <dbReference type="ChEBI" id="CHEBI:29101"/>
        <dbReference type="ChEBI" id="CHEBI:57540"/>
        <dbReference type="ChEBI" id="CHEBI:57945"/>
        <dbReference type="EC" id="7.2.1.1"/>
    </reaction>
</comment>
<evidence type="ECO:0000313" key="20">
    <source>
        <dbReference type="Proteomes" id="UP000281725"/>
    </source>
</evidence>
<dbReference type="InterPro" id="IPR056148">
    <property type="entry name" value="NQRA_2nd"/>
</dbReference>
<keyword evidence="7 8" id="KW-0739">Sodium transport</keyword>
<reference evidence="15 20" key="3">
    <citation type="submission" date="2018-09" db="EMBL/GenBank/DDBJ databases">
        <title>Genome sequencing of Aeromonas veronii MS-17-88.</title>
        <authorList>
            <person name="Tekedar H.C."/>
            <person name="Arick M.A."/>
            <person name="Hsu C.-Y."/>
            <person name="Thrash A."/>
            <person name="Karsi A."/>
            <person name="Lawrence M.L."/>
            <person name="Abdelhamed H."/>
        </authorList>
    </citation>
    <scope>NUCLEOTIDE SEQUENCE [LARGE SCALE GENOMIC DNA]</scope>
    <source>
        <strain evidence="15 20">MS 17-88</strain>
    </source>
</reference>
<accession>A0A0T6RPH2</accession>
<keyword evidence="6 8" id="KW-0830">Ubiquinone</keyword>
<dbReference type="EMBL" id="SSUX01000003">
    <property type="protein sequence ID" value="THJ46494.1"/>
    <property type="molecule type" value="Genomic_DNA"/>
</dbReference>
<dbReference type="RefSeq" id="WP_005349684.1">
    <property type="nucleotide sequence ID" value="NZ_AP027933.1"/>
</dbReference>
<dbReference type="EMBL" id="CP033604">
    <property type="protein sequence ID" value="AYV38264.1"/>
    <property type="molecule type" value="Genomic_DNA"/>
</dbReference>
<dbReference type="eggNOG" id="COG1726">
    <property type="taxonomic scope" value="Bacteria"/>
</dbReference>
<evidence type="ECO:0000313" key="13">
    <source>
        <dbReference type="EMBL" id="MCR4449955.1"/>
    </source>
</evidence>
<dbReference type="GO" id="GO:0006814">
    <property type="term" value="P:sodium ion transport"/>
    <property type="evidence" value="ECO:0007669"/>
    <property type="project" value="UniProtKB-UniRule"/>
</dbReference>
<keyword evidence="4 8" id="KW-0915">Sodium</keyword>
<dbReference type="NCBIfam" id="TIGR01936">
    <property type="entry name" value="nqrA"/>
    <property type="match status" value="1"/>
</dbReference>
<keyword evidence="2 8" id="KW-1278">Translocase</keyword>
<protein>
    <recommendedName>
        <fullName evidence="8">Na(+)-translocating NADH-quinone reductase subunit A</fullName>
        <shortName evidence="8">Na(+)-NQR subunit A</shortName>
        <shortName evidence="8">Na(+)-translocating NQR subunit A</shortName>
        <ecNumber evidence="8">7.2.1.1</ecNumber>
    </recommendedName>
    <alternativeName>
        <fullName evidence="8">NQR complex subunit A</fullName>
    </alternativeName>
    <alternativeName>
        <fullName evidence="8">NQR-1 subunit A</fullName>
    </alternativeName>
</protein>
<sequence length="447" mass="48642">MITIKRGLDIPVLGAPEQVIYDGPAITRVATLGEEFVGMRPTMFVKVGDRVIKGQDLFEDKKNPGVKFTAPATGVVSEINRGAKRVLQSVVIDLDGSDEQVTFEHFASAELAKLERSKVQEILVASGQWTALRTRPFSKVPAVASAPRAIFVTAMDTNPLAADAELIIKEQPQAFLDGLAVLTRLTDGAVYVCKGEGSLPHSPLAQVKEEIFVGPHPAGLPGTHIHFLDPVSSTKVQWHINYQDVIAFGKLFTTGQIFTDKVIALAGPNVLKPRLLRTRLGACISQLTNNELRADENRIISGSILSGAKAEGVHDYLGRYHNQVCVLGEGREKEFLGWINPSANKFSITRTTLSHLMKGKLINFTTTTNGSDRSMVPIGNYERVMPLDILPTLLLRDMVSGDTDGAQALGCLELDEEDLALCTFVCPGKTEYGPILRECLTKIELEG</sequence>
<evidence type="ECO:0000313" key="14">
    <source>
        <dbReference type="EMBL" id="PTH82365.1"/>
    </source>
</evidence>
<dbReference type="Proteomes" id="UP000267614">
    <property type="component" value="Chromosome"/>
</dbReference>
<name>A0A0T6RPH2_AERVE</name>
<dbReference type="PANTHER" id="PTHR37839:SF1">
    <property type="entry name" value="NA(+)-TRANSLOCATING NADH-QUINONE REDUCTASE SUBUNIT A"/>
    <property type="match status" value="1"/>
</dbReference>
<keyword evidence="1 8" id="KW-0813">Transport</keyword>
<dbReference type="HAMAP" id="MF_00425">
    <property type="entry name" value="NqrA"/>
    <property type="match status" value="1"/>
</dbReference>
<dbReference type="InterPro" id="IPR056147">
    <property type="entry name" value="NQRA_N"/>
</dbReference>
<evidence type="ECO:0000313" key="15">
    <source>
        <dbReference type="EMBL" id="RKJ89511.1"/>
    </source>
</evidence>
<evidence type="ECO:0000256" key="4">
    <source>
        <dbReference type="ARBA" id="ARBA00023053"/>
    </source>
</evidence>
<reference evidence="17" key="1">
    <citation type="submission" date="2017-10" db="EMBL/GenBank/DDBJ databases">
        <authorList>
            <person name="Colston S.M."/>
            <person name="Graf J."/>
        </authorList>
    </citation>
    <scope>NUCLEOTIDE SEQUENCE</scope>
    <source>
        <strain evidence="17">BAQ071013-135</strain>
    </source>
</reference>